<evidence type="ECO:0000313" key="6">
    <source>
        <dbReference type="EMBL" id="MCV9878628.1"/>
    </source>
</evidence>
<accession>A0AA41XUK2</accession>
<evidence type="ECO:0000259" key="5">
    <source>
        <dbReference type="PROSITE" id="PS51186"/>
    </source>
</evidence>
<dbReference type="AlphaFoldDB" id="A0AA41XUK2"/>
<dbReference type="Pfam" id="PF00583">
    <property type="entry name" value="Acetyltransf_1"/>
    <property type="match status" value="1"/>
</dbReference>
<dbReference type="PANTHER" id="PTHR43072">
    <property type="entry name" value="N-ACETYLTRANSFERASE"/>
    <property type="match status" value="1"/>
</dbReference>
<dbReference type="Proteomes" id="UP001165568">
    <property type="component" value="Unassembled WGS sequence"/>
</dbReference>
<dbReference type="PANTHER" id="PTHR43072:SF23">
    <property type="entry name" value="UPF0039 PROTEIN C11D3.02C"/>
    <property type="match status" value="1"/>
</dbReference>
<feature type="domain" description="N-acetyltransferase" evidence="5">
    <location>
        <begin position="16"/>
        <end position="167"/>
    </location>
</feature>
<protein>
    <submittedName>
        <fullName evidence="6">GNAT family N-acetyltransferase</fullName>
    </submittedName>
</protein>
<evidence type="ECO:0000313" key="8">
    <source>
        <dbReference type="Proteomes" id="UP001165568"/>
    </source>
</evidence>
<proteinExistence type="predicted"/>
<evidence type="ECO:0000256" key="3">
    <source>
        <dbReference type="ARBA" id="ARBA00050603"/>
    </source>
</evidence>
<name>A0AA41XUK2_9GAMM</name>
<dbReference type="EMBL" id="JAMPJU010000004">
    <property type="protein sequence ID" value="MCV9882189.1"/>
    <property type="molecule type" value="Genomic_DNA"/>
</dbReference>
<comment type="catalytic activity">
    <reaction evidence="4">
        <text>L-methionine sulfone + acetyl-CoA = N-acetyl-L-methionine sulfone + CoA + H(+)</text>
        <dbReference type="Rhea" id="RHEA:47656"/>
        <dbReference type="ChEBI" id="CHEBI:15378"/>
        <dbReference type="ChEBI" id="CHEBI:57287"/>
        <dbReference type="ChEBI" id="CHEBI:57288"/>
        <dbReference type="ChEBI" id="CHEBI:87824"/>
        <dbReference type="ChEBI" id="CHEBI:87825"/>
    </reaction>
</comment>
<dbReference type="EMBL" id="JAMPJT010000004">
    <property type="protein sequence ID" value="MCV9878628.1"/>
    <property type="molecule type" value="Genomic_DNA"/>
</dbReference>
<dbReference type="SUPFAM" id="SSF55729">
    <property type="entry name" value="Acyl-CoA N-acyltransferases (Nat)"/>
    <property type="match status" value="1"/>
</dbReference>
<dbReference type="PROSITE" id="PS51186">
    <property type="entry name" value="GNAT"/>
    <property type="match status" value="1"/>
</dbReference>
<dbReference type="FunFam" id="3.40.630.30:FF:000026">
    <property type="entry name" value="Phosphinothricin acetyltransferase"/>
    <property type="match status" value="1"/>
</dbReference>
<keyword evidence="2" id="KW-0012">Acyltransferase</keyword>
<comment type="catalytic activity">
    <reaction evidence="3">
        <text>L-methionine sulfoximine + acetyl-CoA = N-acetyl-L-methionine sulfoximine + CoA + H(+)</text>
        <dbReference type="Rhea" id="RHEA:47660"/>
        <dbReference type="ChEBI" id="CHEBI:15378"/>
        <dbReference type="ChEBI" id="CHEBI:57287"/>
        <dbReference type="ChEBI" id="CHEBI:57288"/>
        <dbReference type="ChEBI" id="CHEBI:87826"/>
        <dbReference type="ChEBI" id="CHEBI:87827"/>
    </reaction>
</comment>
<keyword evidence="1" id="KW-0808">Transferase</keyword>
<dbReference type="RefSeq" id="WP_264089877.1">
    <property type="nucleotide sequence ID" value="NZ_JAMPJT010000004.1"/>
</dbReference>
<dbReference type="InterPro" id="IPR000182">
    <property type="entry name" value="GNAT_dom"/>
</dbReference>
<dbReference type="CDD" id="cd04301">
    <property type="entry name" value="NAT_SF"/>
    <property type="match status" value="1"/>
</dbReference>
<dbReference type="InterPro" id="IPR016181">
    <property type="entry name" value="Acyl_CoA_acyltransferase"/>
</dbReference>
<reference evidence="6" key="1">
    <citation type="submission" date="2022-04" db="EMBL/GenBank/DDBJ databases">
        <title>Brenneria sp. isolated from walnut trees in Serbia.</title>
        <authorList>
            <person name="Gasic K."/>
            <person name="Zlatkovic N."/>
            <person name="Kuzmanovic N."/>
        </authorList>
    </citation>
    <scope>NUCLEOTIDE SEQUENCE</scope>
    <source>
        <strain evidence="7">KBI 423</strain>
        <strain evidence="6">KBI 447</strain>
    </source>
</reference>
<evidence type="ECO:0000256" key="4">
    <source>
        <dbReference type="ARBA" id="ARBA00051334"/>
    </source>
</evidence>
<dbReference type="Gene3D" id="3.40.630.30">
    <property type="match status" value="1"/>
</dbReference>
<dbReference type="GO" id="GO:0016747">
    <property type="term" value="F:acyltransferase activity, transferring groups other than amino-acyl groups"/>
    <property type="evidence" value="ECO:0007669"/>
    <property type="project" value="InterPro"/>
</dbReference>
<evidence type="ECO:0000313" key="7">
    <source>
        <dbReference type="EMBL" id="MCV9882189.1"/>
    </source>
</evidence>
<organism evidence="6 9">
    <name type="scientific">Brenneria izbisi</name>
    <dbReference type="NCBI Taxonomy" id="2939450"/>
    <lineage>
        <taxon>Bacteria</taxon>
        <taxon>Pseudomonadati</taxon>
        <taxon>Pseudomonadota</taxon>
        <taxon>Gammaproteobacteria</taxon>
        <taxon>Enterobacterales</taxon>
        <taxon>Pectobacteriaceae</taxon>
        <taxon>Brenneria</taxon>
    </lineage>
</organism>
<gene>
    <name evidence="6" type="ORF">NC803_07155</name>
    <name evidence="7" type="ORF">NC856_07880</name>
</gene>
<evidence type="ECO:0000313" key="9">
    <source>
        <dbReference type="Proteomes" id="UP001165569"/>
    </source>
</evidence>
<dbReference type="Proteomes" id="UP001165569">
    <property type="component" value="Unassembled WGS sequence"/>
</dbReference>
<evidence type="ECO:0000256" key="2">
    <source>
        <dbReference type="ARBA" id="ARBA00023315"/>
    </source>
</evidence>
<keyword evidence="8" id="KW-1185">Reference proteome</keyword>
<evidence type="ECO:0000256" key="1">
    <source>
        <dbReference type="ARBA" id="ARBA00022679"/>
    </source>
</evidence>
<sequence length="179" mass="20442">MKRVVCTEARHAQQILDIFNEAIINSTALYDYQPRPLASMTTWFAQKKIHNFPVIGYENQQGELLGFATYGTFRDRPAYKYSVEHSIYIHKDHRGKGLGKRLLQQLIEAAQAQEMHTLVAGIDAENRASIVLHETLGFHHAGTIPQAAFKFGRWLDLVFYQLILDTPRHPTEASFTQTS</sequence>
<comment type="caution">
    <text evidence="6">The sequence shown here is derived from an EMBL/GenBank/DDBJ whole genome shotgun (WGS) entry which is preliminary data.</text>
</comment>